<accession>A0A7W4NKY6</accession>
<dbReference type="PROSITE" id="PS51257">
    <property type="entry name" value="PROKAR_LIPOPROTEIN"/>
    <property type="match status" value="1"/>
</dbReference>
<evidence type="ECO:0000256" key="1">
    <source>
        <dbReference type="SAM" id="SignalP"/>
    </source>
</evidence>
<dbReference type="Pfam" id="PF12098">
    <property type="entry name" value="DUF3574"/>
    <property type="match status" value="1"/>
</dbReference>
<name>A0A7W4NKY6_GLUDI</name>
<proteinExistence type="predicted"/>
<reference evidence="2 3" key="1">
    <citation type="submission" date="2020-04" db="EMBL/GenBank/DDBJ databases">
        <title>Description of novel Gluconacetobacter.</title>
        <authorList>
            <person name="Sombolestani A."/>
        </authorList>
    </citation>
    <scope>NUCLEOTIDE SEQUENCE [LARGE SCALE GENOMIC DNA]</scope>
    <source>
        <strain evidence="2 3">LMG 7603</strain>
    </source>
</reference>
<dbReference type="InterPro" id="IPR021957">
    <property type="entry name" value="DUF3574"/>
</dbReference>
<dbReference type="AlphaFoldDB" id="A0A7W4NKY6"/>
<feature type="chain" id="PRO_5031020200" evidence="1">
    <location>
        <begin position="22"/>
        <end position="141"/>
    </location>
</feature>
<evidence type="ECO:0000313" key="3">
    <source>
        <dbReference type="Proteomes" id="UP000550787"/>
    </source>
</evidence>
<protein>
    <submittedName>
        <fullName evidence="2">DUF3574 domain-containing protein</fullName>
    </submittedName>
</protein>
<dbReference type="EMBL" id="JABEQG010000025">
    <property type="protein sequence ID" value="MBB2157168.1"/>
    <property type="molecule type" value="Genomic_DNA"/>
</dbReference>
<comment type="caution">
    <text evidence="2">The sequence shown here is derived from an EMBL/GenBank/DDBJ whole genome shotgun (WGS) entry which is preliminary data.</text>
</comment>
<feature type="signal peptide" evidence="1">
    <location>
        <begin position="1"/>
        <end position="21"/>
    </location>
</feature>
<keyword evidence="1" id="KW-0732">Signal</keyword>
<dbReference type="Proteomes" id="UP000550787">
    <property type="component" value="Unassembled WGS sequence"/>
</dbReference>
<sequence>MRAIPILGLLVLATLAGCAPASRDEALCARFGAHRGIEISLLFGLTRPDGGVVTDAEWADFLRREVTPRFPDGLSVFQAMGQWRDRVSGQVTAEPSRIVWIAADASAPDLRARLDAVRAGYRHDFQQQSVGLTIRGGCQTF</sequence>
<dbReference type="RefSeq" id="WP_183116068.1">
    <property type="nucleotide sequence ID" value="NZ_JABEQG010000025.1"/>
</dbReference>
<gene>
    <name evidence="2" type="ORF">HLH33_12755</name>
</gene>
<evidence type="ECO:0000313" key="2">
    <source>
        <dbReference type="EMBL" id="MBB2157168.1"/>
    </source>
</evidence>
<organism evidence="2 3">
    <name type="scientific">Gluconacetobacter diazotrophicus</name>
    <name type="common">Acetobacter diazotrophicus</name>
    <dbReference type="NCBI Taxonomy" id="33996"/>
    <lineage>
        <taxon>Bacteria</taxon>
        <taxon>Pseudomonadati</taxon>
        <taxon>Pseudomonadota</taxon>
        <taxon>Alphaproteobacteria</taxon>
        <taxon>Acetobacterales</taxon>
        <taxon>Acetobacteraceae</taxon>
        <taxon>Gluconacetobacter</taxon>
    </lineage>
</organism>